<gene>
    <name evidence="14" type="ORF">DDE83_002095</name>
</gene>
<feature type="compositionally biased region" description="Polar residues" evidence="13">
    <location>
        <begin position="1"/>
        <end position="12"/>
    </location>
</feature>
<keyword evidence="15" id="KW-1185">Reference proteome</keyword>
<dbReference type="InterPro" id="IPR014347">
    <property type="entry name" value="Tautomerase/MIF_sf"/>
</dbReference>
<dbReference type="PANTHER" id="PTHR11954:SF6">
    <property type="entry name" value="MACROPHAGE MIGRATION INHIBITORY FACTOR"/>
    <property type="match status" value="1"/>
</dbReference>
<dbReference type="GO" id="GO:0004167">
    <property type="term" value="F:dopachrome isomerase activity"/>
    <property type="evidence" value="ECO:0007669"/>
    <property type="project" value="UniProtKB-EC"/>
</dbReference>
<dbReference type="SUPFAM" id="SSF55331">
    <property type="entry name" value="Tautomerase/MIF"/>
    <property type="match status" value="1"/>
</dbReference>
<keyword evidence="5" id="KW-0413">Isomerase</keyword>
<evidence type="ECO:0000256" key="7">
    <source>
        <dbReference type="ARBA" id="ARBA00036823"/>
    </source>
</evidence>
<reference evidence="15" key="1">
    <citation type="submission" date="2018-05" db="EMBL/GenBank/DDBJ databases">
        <title>Draft genome sequence of Stemphylium lycopersici strain CIDEFI 213.</title>
        <authorList>
            <person name="Medina R."/>
            <person name="Franco M.E.E."/>
            <person name="Lucentini C.G."/>
            <person name="Saparrat M.C.N."/>
            <person name="Balatti P.A."/>
        </authorList>
    </citation>
    <scope>NUCLEOTIDE SEQUENCE [LARGE SCALE GENOMIC DNA]</scope>
    <source>
        <strain evidence="15">CIDEFI 213</strain>
    </source>
</reference>
<evidence type="ECO:0000256" key="4">
    <source>
        <dbReference type="ARBA" id="ARBA00022525"/>
    </source>
</evidence>
<feature type="compositionally biased region" description="Basic residues" evidence="13">
    <location>
        <begin position="344"/>
        <end position="355"/>
    </location>
</feature>
<feature type="compositionally biased region" description="Low complexity" evidence="13">
    <location>
        <begin position="317"/>
        <end position="328"/>
    </location>
</feature>
<dbReference type="GO" id="GO:0050178">
    <property type="term" value="F:phenylpyruvate tautomerase activity"/>
    <property type="evidence" value="ECO:0007669"/>
    <property type="project" value="UniProtKB-EC"/>
</dbReference>
<comment type="subcellular location">
    <subcellularLocation>
        <location evidence="1">Secreted</location>
    </subcellularLocation>
</comment>
<dbReference type="InterPro" id="IPR001398">
    <property type="entry name" value="Macrophage_inhib_fac"/>
</dbReference>
<keyword evidence="4" id="KW-0964">Secreted</keyword>
<dbReference type="STRING" id="183478.A0A364NB85"/>
<feature type="region of interest" description="Disordered" evidence="13">
    <location>
        <begin position="229"/>
        <end position="355"/>
    </location>
</feature>
<protein>
    <recommendedName>
        <fullName evidence="12">L-dopachrome isomerase</fullName>
        <ecNumber evidence="9">5.3.2.1</ecNumber>
        <ecNumber evidence="8">5.3.3.12</ecNumber>
    </recommendedName>
    <alternativeName>
        <fullName evidence="10">L-dopachrome tautomerase</fullName>
    </alternativeName>
    <alternativeName>
        <fullName evidence="11">Phenylpyruvate tautomerase</fullName>
    </alternativeName>
</protein>
<dbReference type="EMBL" id="QGDH01000021">
    <property type="protein sequence ID" value="RAR14522.1"/>
    <property type="molecule type" value="Genomic_DNA"/>
</dbReference>
<evidence type="ECO:0000256" key="1">
    <source>
        <dbReference type="ARBA" id="ARBA00004613"/>
    </source>
</evidence>
<dbReference type="PANTHER" id="PTHR11954">
    <property type="entry name" value="D-DOPACHROME DECARBOXYLASE"/>
    <property type="match status" value="1"/>
</dbReference>
<evidence type="ECO:0000256" key="6">
    <source>
        <dbReference type="ARBA" id="ARBA00036735"/>
    </source>
</evidence>
<dbReference type="EC" id="5.3.2.1" evidence="9"/>
<comment type="caution">
    <text evidence="14">The sequence shown here is derived from an EMBL/GenBank/DDBJ whole genome shotgun (WGS) entry which is preliminary data.</text>
</comment>
<dbReference type="Gene3D" id="3.30.429.10">
    <property type="entry name" value="Macrophage Migration Inhibitory Factor"/>
    <property type="match status" value="1"/>
</dbReference>
<evidence type="ECO:0000256" key="5">
    <source>
        <dbReference type="ARBA" id="ARBA00023235"/>
    </source>
</evidence>
<dbReference type="AlphaFoldDB" id="A0A364NB85"/>
<evidence type="ECO:0000256" key="11">
    <source>
        <dbReference type="ARBA" id="ARBA00041912"/>
    </source>
</evidence>
<dbReference type="EC" id="5.3.3.12" evidence="8"/>
<dbReference type="Proteomes" id="UP000249619">
    <property type="component" value="Unassembled WGS sequence"/>
</dbReference>
<name>A0A364NB85_STELY</name>
<keyword evidence="3" id="KW-0202">Cytokine</keyword>
<evidence type="ECO:0000256" key="9">
    <source>
        <dbReference type="ARBA" id="ARBA00039086"/>
    </source>
</evidence>
<comment type="similarity">
    <text evidence="2">Belongs to the MIF family.</text>
</comment>
<comment type="catalytic activity">
    <reaction evidence="6">
        <text>3-phenylpyruvate = enol-phenylpyruvate</text>
        <dbReference type="Rhea" id="RHEA:17097"/>
        <dbReference type="ChEBI" id="CHEBI:16815"/>
        <dbReference type="ChEBI" id="CHEBI:18005"/>
        <dbReference type="EC" id="5.3.2.1"/>
    </reaction>
</comment>
<evidence type="ECO:0000256" key="2">
    <source>
        <dbReference type="ARBA" id="ARBA00005851"/>
    </source>
</evidence>
<evidence type="ECO:0000256" key="12">
    <source>
        <dbReference type="ARBA" id="ARBA00042730"/>
    </source>
</evidence>
<sequence length="355" mass="38270">MSRPSSTSTYSGTAFPKQAGAALLSPDKVGEQLSPAHSHFSFASSPQSVQDVDDGSRYRPRDSTGDAAGPLRPMTSRARAQFYEDQFSYKDQIASSARDRVTKDAPIIAELKTNVIIKDEYTLVTDLSHHLSTRYQRPEASIMITVNHSACLLLGGSFEPTYILSINALPVQVQPATNKRNAALIQAFMAESIGVPSDRGILKFLPIPEESLATNGMTILGDIEKLERQQSEENGASNIKRAVTKSSRRTAVGKAKSSMQLSRGLSRDGPASRAVVTSGVPHDGPLDSGVDVNEKAMGENKMSNKKSEPLLSKFSKSTGSNGNSNGNMMPPPTPADSLLTPGIGKRRSFMKVFRR</sequence>
<evidence type="ECO:0000256" key="10">
    <source>
        <dbReference type="ARBA" id="ARBA00041631"/>
    </source>
</evidence>
<dbReference type="Pfam" id="PF01187">
    <property type="entry name" value="MIF"/>
    <property type="match status" value="1"/>
</dbReference>
<proteinExistence type="inferred from homology"/>
<feature type="compositionally biased region" description="Low complexity" evidence="13">
    <location>
        <begin position="34"/>
        <end position="46"/>
    </location>
</feature>
<feature type="compositionally biased region" description="Basic and acidic residues" evidence="13">
    <location>
        <begin position="54"/>
        <end position="64"/>
    </location>
</feature>
<evidence type="ECO:0000256" key="8">
    <source>
        <dbReference type="ARBA" id="ARBA00038932"/>
    </source>
</evidence>
<evidence type="ECO:0000313" key="14">
    <source>
        <dbReference type="EMBL" id="RAR14522.1"/>
    </source>
</evidence>
<evidence type="ECO:0000256" key="13">
    <source>
        <dbReference type="SAM" id="MobiDB-lite"/>
    </source>
</evidence>
<accession>A0A364NB85</accession>
<evidence type="ECO:0000313" key="15">
    <source>
        <dbReference type="Proteomes" id="UP000249619"/>
    </source>
</evidence>
<feature type="region of interest" description="Disordered" evidence="13">
    <location>
        <begin position="1"/>
        <end position="74"/>
    </location>
</feature>
<organism evidence="14 15">
    <name type="scientific">Stemphylium lycopersici</name>
    <name type="common">Tomato gray leaf spot disease fungus</name>
    <name type="synonym">Thyrospora lycopersici</name>
    <dbReference type="NCBI Taxonomy" id="183478"/>
    <lineage>
        <taxon>Eukaryota</taxon>
        <taxon>Fungi</taxon>
        <taxon>Dikarya</taxon>
        <taxon>Ascomycota</taxon>
        <taxon>Pezizomycotina</taxon>
        <taxon>Dothideomycetes</taxon>
        <taxon>Pleosporomycetidae</taxon>
        <taxon>Pleosporales</taxon>
        <taxon>Pleosporineae</taxon>
        <taxon>Pleosporaceae</taxon>
        <taxon>Stemphylium</taxon>
    </lineage>
</organism>
<dbReference type="GO" id="GO:0005576">
    <property type="term" value="C:extracellular region"/>
    <property type="evidence" value="ECO:0007669"/>
    <property type="project" value="UniProtKB-SubCell"/>
</dbReference>
<comment type="catalytic activity">
    <reaction evidence="7">
        <text>L-dopachrome = 5,6-dihydroxyindole-2-carboxylate</text>
        <dbReference type="Rhea" id="RHEA:13041"/>
        <dbReference type="ChEBI" id="CHEBI:16875"/>
        <dbReference type="ChEBI" id="CHEBI:57509"/>
        <dbReference type="EC" id="5.3.3.12"/>
    </reaction>
</comment>
<evidence type="ECO:0000256" key="3">
    <source>
        <dbReference type="ARBA" id="ARBA00022514"/>
    </source>
</evidence>